<evidence type="ECO:0000313" key="1">
    <source>
        <dbReference type="EMBL" id="MBF9232058.1"/>
    </source>
</evidence>
<comment type="caution">
    <text evidence="1">The sequence shown here is derived from an EMBL/GenBank/DDBJ whole genome shotgun (WGS) entry which is preliminary data.</text>
</comment>
<evidence type="ECO:0000313" key="2">
    <source>
        <dbReference type="Proteomes" id="UP000599312"/>
    </source>
</evidence>
<gene>
    <name evidence="1" type="ORF">I2H38_01560</name>
</gene>
<accession>A0A931FP52</accession>
<keyword evidence="2" id="KW-1185">Reference proteome</keyword>
<sequence length="157" mass="17098">MQIDVFRGTPHLGTTSDPSWIEVPVSSRAPYTYVAAFTCLVPQILAGDIIEVSGQIAADVQSNYPPIGFGTAVVRSDNQFGTSGVPVVGYSMRNITSDIHHDSVTVHNFDNPPVSSWPNGAWWYNFLVYGASSASIPPQTLKAYLNNSHFTVTRIRP</sequence>
<protein>
    <submittedName>
        <fullName evidence="1">Uncharacterized protein</fullName>
    </submittedName>
</protein>
<dbReference type="EMBL" id="JADQDO010000001">
    <property type="protein sequence ID" value="MBF9232058.1"/>
    <property type="molecule type" value="Genomic_DNA"/>
</dbReference>
<reference evidence="1" key="1">
    <citation type="submission" date="2020-11" db="EMBL/GenBank/DDBJ databases">
        <authorList>
            <person name="Kim M.K."/>
        </authorList>
    </citation>
    <scope>NUCLEOTIDE SEQUENCE</scope>
    <source>
        <strain evidence="1">BT350</strain>
    </source>
</reference>
<proteinExistence type="predicted"/>
<dbReference type="Proteomes" id="UP000599312">
    <property type="component" value="Unassembled WGS sequence"/>
</dbReference>
<dbReference type="AlphaFoldDB" id="A0A931FP52"/>
<organism evidence="1 2">
    <name type="scientific">Microvirga alba</name>
    <dbReference type="NCBI Taxonomy" id="2791025"/>
    <lineage>
        <taxon>Bacteria</taxon>
        <taxon>Pseudomonadati</taxon>
        <taxon>Pseudomonadota</taxon>
        <taxon>Alphaproteobacteria</taxon>
        <taxon>Hyphomicrobiales</taxon>
        <taxon>Methylobacteriaceae</taxon>
        <taxon>Microvirga</taxon>
    </lineage>
</organism>
<dbReference type="RefSeq" id="WP_196270041.1">
    <property type="nucleotide sequence ID" value="NZ_JADQDO010000001.1"/>
</dbReference>
<name>A0A931FP52_9HYPH</name>